<evidence type="ECO:0000313" key="4">
    <source>
        <dbReference type="Proteomes" id="UP001140206"/>
    </source>
</evidence>
<feature type="compositionally biased region" description="Polar residues" evidence="1">
    <location>
        <begin position="34"/>
        <end position="66"/>
    </location>
</feature>
<reference evidence="3" key="1">
    <citation type="submission" date="2022-08" db="EMBL/GenBank/DDBJ databases">
        <authorList>
            <person name="Marques A."/>
        </authorList>
    </citation>
    <scope>NUCLEOTIDE SEQUENCE</scope>
    <source>
        <strain evidence="3">RhyPub2mFocal</strain>
        <tissue evidence="3">Leaves</tissue>
    </source>
</reference>
<keyword evidence="4" id="KW-1185">Reference proteome</keyword>
<gene>
    <name evidence="3" type="ORF">LUZ62_038436</name>
</gene>
<dbReference type="PANTHER" id="PTHR33065:SF88">
    <property type="entry name" value="OS11G0104220 PROTEIN"/>
    <property type="match status" value="1"/>
</dbReference>
<comment type="caution">
    <text evidence="3">The sequence shown here is derived from an EMBL/GenBank/DDBJ whole genome shotgun (WGS) entry which is preliminary data.</text>
</comment>
<evidence type="ECO:0000256" key="1">
    <source>
        <dbReference type="SAM" id="MobiDB-lite"/>
    </source>
</evidence>
<protein>
    <submittedName>
        <fullName evidence="3">rRNA N-glycosidase</fullName>
    </submittedName>
</protein>
<evidence type="ECO:0000313" key="3">
    <source>
        <dbReference type="EMBL" id="KAJ4787190.1"/>
    </source>
</evidence>
<accession>A0AAV8F0P2</accession>
<feature type="domain" description="DUF6598" evidence="2">
    <location>
        <begin position="102"/>
        <end position="315"/>
    </location>
</feature>
<feature type="region of interest" description="Disordered" evidence="1">
    <location>
        <begin position="1"/>
        <end position="76"/>
    </location>
</feature>
<dbReference type="AlphaFoldDB" id="A0AAV8F0P2"/>
<dbReference type="PANTHER" id="PTHR33065">
    <property type="entry name" value="OS07G0486400 PROTEIN"/>
    <property type="match status" value="1"/>
</dbReference>
<dbReference type="Pfam" id="PF20241">
    <property type="entry name" value="DUF6598"/>
    <property type="match status" value="1"/>
</dbReference>
<feature type="compositionally biased region" description="Basic residues" evidence="1">
    <location>
        <begin position="1"/>
        <end position="10"/>
    </location>
</feature>
<dbReference type="InterPro" id="IPR046533">
    <property type="entry name" value="DUF6598"/>
</dbReference>
<organism evidence="3 4">
    <name type="scientific">Rhynchospora pubera</name>
    <dbReference type="NCBI Taxonomy" id="906938"/>
    <lineage>
        <taxon>Eukaryota</taxon>
        <taxon>Viridiplantae</taxon>
        <taxon>Streptophyta</taxon>
        <taxon>Embryophyta</taxon>
        <taxon>Tracheophyta</taxon>
        <taxon>Spermatophyta</taxon>
        <taxon>Magnoliopsida</taxon>
        <taxon>Liliopsida</taxon>
        <taxon>Poales</taxon>
        <taxon>Cyperaceae</taxon>
        <taxon>Cyperoideae</taxon>
        <taxon>Rhynchosporeae</taxon>
        <taxon>Rhynchospora</taxon>
    </lineage>
</organism>
<dbReference type="EMBL" id="JAMFTS010000002">
    <property type="protein sequence ID" value="KAJ4787190.1"/>
    <property type="molecule type" value="Genomic_DNA"/>
</dbReference>
<name>A0AAV8F0P2_9POAL</name>
<proteinExistence type="predicted"/>
<sequence>MGRKRRKTKHPFSVPFPILSGARRSYSESERETTPTQSVECEATASSSGGLTTESQDYGSKLTDAQPSWRPPKPVEKGIWKPIRVETHGEPKDEVSEGDMLVEVYEIQVDLHDKISGNIHGNVTLDCEGFKAVLFNRDRDSALMIPEKKGSLPLDGPELAPLGYDPVRIRVDLKIDDDDDDDELCKGVVKWNPEQGRTDDWLNYKIQGRNGSVLVTYAVMSYACLAELDVKLSESIEQITPLRIYGDIVVYINNMQYLRYSVFSKTSYDCSTIKPLDSIPLSRSLFCCPCGSSLVVKVDLWNSDTEEPLACGTLLFPLEYCGEFVGTLGYQNMNTIQVKVNWLFHMDHPKTRAFVFA</sequence>
<evidence type="ECO:0000259" key="2">
    <source>
        <dbReference type="Pfam" id="PF20241"/>
    </source>
</evidence>
<dbReference type="Proteomes" id="UP001140206">
    <property type="component" value="Chromosome 2"/>
</dbReference>